<dbReference type="Gene3D" id="3.40.47.10">
    <property type="match status" value="1"/>
</dbReference>
<dbReference type="InterPro" id="IPR016039">
    <property type="entry name" value="Thiolase-like"/>
</dbReference>
<reference evidence="3 4" key="1">
    <citation type="journal article" date="2024" name="Chem. Sci.">
        <title>Discovery of megapolipeptins by genome mining of a Burkholderiales bacteria collection.</title>
        <authorList>
            <person name="Paulo B.S."/>
            <person name="Recchia M.J.J."/>
            <person name="Lee S."/>
            <person name="Fergusson C.H."/>
            <person name="Romanowski S.B."/>
            <person name="Hernandez A."/>
            <person name="Krull N."/>
            <person name="Liu D.Y."/>
            <person name="Cavanagh H."/>
            <person name="Bos A."/>
            <person name="Gray C.A."/>
            <person name="Murphy B.T."/>
            <person name="Linington R.G."/>
            <person name="Eustaquio A.S."/>
        </authorList>
    </citation>
    <scope>NUCLEOTIDE SEQUENCE [LARGE SCALE GENOMIC DNA]</scope>
    <source>
        <strain evidence="3 4">RL21-008-BIB-A</strain>
    </source>
</reference>
<dbReference type="InterPro" id="IPR002155">
    <property type="entry name" value="Thiolase"/>
</dbReference>
<dbReference type="Pfam" id="PF00108">
    <property type="entry name" value="Thiolase_N"/>
    <property type="match status" value="1"/>
</dbReference>
<accession>A0ABW9AFE4</accession>
<dbReference type="Pfam" id="PF22691">
    <property type="entry name" value="Thiolase_C_1"/>
    <property type="match status" value="1"/>
</dbReference>
<organism evidence="3 4">
    <name type="scientific">Herbaspirillum lusitanum</name>
    <dbReference type="NCBI Taxonomy" id="213312"/>
    <lineage>
        <taxon>Bacteria</taxon>
        <taxon>Pseudomonadati</taxon>
        <taxon>Pseudomonadota</taxon>
        <taxon>Betaproteobacteria</taxon>
        <taxon>Burkholderiales</taxon>
        <taxon>Oxalobacteraceae</taxon>
        <taxon>Herbaspirillum</taxon>
    </lineage>
</organism>
<comment type="caution">
    <text evidence="3">The sequence shown here is derived from an EMBL/GenBank/DDBJ whole genome shotgun (WGS) entry which is preliminary data.</text>
</comment>
<proteinExistence type="predicted"/>
<sequence>MTASSSSSAPCITGWHHSQFGKLDGVDPEVLIGQVAKAAIEHAGLQPEDISSIHIGTFNAGFLYQDFPSSLVINTLPQLRFKPATRIENACATGSAAIHSGLHAIEAGHSKHALVIGFEKMTELATPQVGEILLKACYAKEEAGVPGGFAGVFGQIAQAYFDRYGDQSDALAAIAAKNHKNGFVNPYAHMRKDFGYDFCRNVSEKNPFVAGPLKRTDCSLVSDGAAALILSAADVARSMPRAVQFRSAVHTSDYLPLSRRDPTQFEAASLAWKQALAAAGMTLNDLSLVETHDCFTIAELLEYEAMGLAEPGQGARVILEGISTKQGRLPVNPSGGLKSKGHPVGATGVSMHVMAAMQVSHDAGDMQIPNARYAGVFNMGGAAVANYVSILERIS</sequence>
<feature type="domain" description="Thiolase N-terminal" evidence="1">
    <location>
        <begin position="21"/>
        <end position="189"/>
    </location>
</feature>
<keyword evidence="4" id="KW-1185">Reference proteome</keyword>
<evidence type="ECO:0000313" key="4">
    <source>
        <dbReference type="Proteomes" id="UP001629246"/>
    </source>
</evidence>
<name>A0ABW9AFE4_9BURK</name>
<dbReference type="Proteomes" id="UP001629246">
    <property type="component" value="Unassembled WGS sequence"/>
</dbReference>
<evidence type="ECO:0000313" key="3">
    <source>
        <dbReference type="EMBL" id="MFL9926969.1"/>
    </source>
</evidence>
<dbReference type="PANTHER" id="PTHR42870:SF1">
    <property type="entry name" value="NON-SPECIFIC LIPID-TRANSFER PROTEIN-LIKE 2"/>
    <property type="match status" value="1"/>
</dbReference>
<gene>
    <name evidence="3" type="ORF">PQR62_22045</name>
</gene>
<evidence type="ECO:0000259" key="1">
    <source>
        <dbReference type="Pfam" id="PF00108"/>
    </source>
</evidence>
<dbReference type="InterPro" id="IPR020616">
    <property type="entry name" value="Thiolase_N"/>
</dbReference>
<dbReference type="EMBL" id="JAQQFM010000011">
    <property type="protein sequence ID" value="MFL9926969.1"/>
    <property type="molecule type" value="Genomic_DNA"/>
</dbReference>
<evidence type="ECO:0000259" key="2">
    <source>
        <dbReference type="Pfam" id="PF22691"/>
    </source>
</evidence>
<dbReference type="PIRSF" id="PIRSF000429">
    <property type="entry name" value="Ac-CoA_Ac_transf"/>
    <property type="match status" value="1"/>
</dbReference>
<dbReference type="PANTHER" id="PTHR42870">
    <property type="entry name" value="ACETYL-COA C-ACETYLTRANSFERASE"/>
    <property type="match status" value="1"/>
</dbReference>
<dbReference type="SUPFAM" id="SSF53901">
    <property type="entry name" value="Thiolase-like"/>
    <property type="match status" value="1"/>
</dbReference>
<dbReference type="NCBIfam" id="NF005704">
    <property type="entry name" value="PRK07516.1"/>
    <property type="match status" value="1"/>
</dbReference>
<protein>
    <submittedName>
        <fullName evidence="3">Acetyl-CoA acetyltransferase</fullName>
    </submittedName>
</protein>
<feature type="domain" description="Thiolase C-terminal" evidence="2">
    <location>
        <begin position="258"/>
        <end position="393"/>
    </location>
</feature>
<dbReference type="RefSeq" id="WP_408160196.1">
    <property type="nucleotide sequence ID" value="NZ_JAQQFM010000011.1"/>
</dbReference>
<dbReference type="InterPro" id="IPR055140">
    <property type="entry name" value="Thiolase_C_2"/>
</dbReference>
<dbReference type="CDD" id="cd00829">
    <property type="entry name" value="SCP-x_thiolase"/>
    <property type="match status" value="1"/>
</dbReference>